<dbReference type="EMBL" id="UINC01137628">
    <property type="protein sequence ID" value="SVD23080.1"/>
    <property type="molecule type" value="Genomic_DNA"/>
</dbReference>
<dbReference type="AlphaFoldDB" id="A0A382TLZ7"/>
<proteinExistence type="predicted"/>
<sequence length="34" mass="4098">MLEGDREYMAGQKVISRQTGVEEQQYRWGFEFDI</sequence>
<accession>A0A382TLZ7</accession>
<evidence type="ECO:0000313" key="1">
    <source>
        <dbReference type="EMBL" id="SVD23080.1"/>
    </source>
</evidence>
<protein>
    <submittedName>
        <fullName evidence="1">Uncharacterized protein</fullName>
    </submittedName>
</protein>
<reference evidence="1" key="1">
    <citation type="submission" date="2018-05" db="EMBL/GenBank/DDBJ databases">
        <authorList>
            <person name="Lanie J.A."/>
            <person name="Ng W.-L."/>
            <person name="Kazmierczak K.M."/>
            <person name="Andrzejewski T.M."/>
            <person name="Davidsen T.M."/>
            <person name="Wayne K.J."/>
            <person name="Tettelin H."/>
            <person name="Glass J.I."/>
            <person name="Rusch D."/>
            <person name="Podicherti R."/>
            <person name="Tsui H.-C.T."/>
            <person name="Winkler M.E."/>
        </authorList>
    </citation>
    <scope>NUCLEOTIDE SEQUENCE</scope>
</reference>
<feature type="non-terminal residue" evidence="1">
    <location>
        <position position="34"/>
    </location>
</feature>
<gene>
    <name evidence="1" type="ORF">METZ01_LOCUS375934</name>
</gene>
<name>A0A382TLZ7_9ZZZZ</name>
<organism evidence="1">
    <name type="scientific">marine metagenome</name>
    <dbReference type="NCBI Taxonomy" id="408172"/>
    <lineage>
        <taxon>unclassified sequences</taxon>
        <taxon>metagenomes</taxon>
        <taxon>ecological metagenomes</taxon>
    </lineage>
</organism>